<protein>
    <submittedName>
        <fullName evidence="3">ABC transporter permease</fullName>
    </submittedName>
</protein>
<feature type="transmembrane region" description="Helical" evidence="2">
    <location>
        <begin position="94"/>
        <end position="121"/>
    </location>
</feature>
<keyword evidence="2" id="KW-1133">Transmembrane helix</keyword>
<gene>
    <name evidence="3" type="ORF">D3230_00880</name>
</gene>
<evidence type="ECO:0000313" key="3">
    <source>
        <dbReference type="EMBL" id="MBL3677861.1"/>
    </source>
</evidence>
<evidence type="ECO:0000313" key="4">
    <source>
        <dbReference type="Proteomes" id="UP001645859"/>
    </source>
</evidence>
<name>A0ABS1SBE6_9MICO</name>
<dbReference type="Proteomes" id="UP001645859">
    <property type="component" value="Unassembled WGS sequence"/>
</dbReference>
<keyword evidence="2" id="KW-0472">Membrane</keyword>
<feature type="transmembrane region" description="Helical" evidence="2">
    <location>
        <begin position="186"/>
        <end position="211"/>
    </location>
</feature>
<feature type="region of interest" description="Disordered" evidence="1">
    <location>
        <begin position="1"/>
        <end position="27"/>
    </location>
</feature>
<keyword evidence="4" id="KW-1185">Reference proteome</keyword>
<comment type="caution">
    <text evidence="3">The sequence shown here is derived from an EMBL/GenBank/DDBJ whole genome shotgun (WGS) entry which is preliminary data.</text>
</comment>
<feature type="transmembrane region" description="Helical" evidence="2">
    <location>
        <begin position="148"/>
        <end position="174"/>
    </location>
</feature>
<reference evidence="3 4" key="1">
    <citation type="submission" date="2018-09" db="EMBL/GenBank/DDBJ databases">
        <title>Comparative genomics of Leucobacter spp.</title>
        <authorList>
            <person name="Reis A.C."/>
            <person name="Kolvenbach B.A."/>
            <person name="Corvini P.F.X."/>
            <person name="Nunes O.C."/>
        </authorList>
    </citation>
    <scope>NUCLEOTIDE SEQUENCE [LARGE SCALE GENOMIC DNA]</scope>
    <source>
        <strain evidence="3 4">TAN 31504</strain>
    </source>
</reference>
<evidence type="ECO:0000256" key="1">
    <source>
        <dbReference type="SAM" id="MobiDB-lite"/>
    </source>
</evidence>
<organism evidence="3 4">
    <name type="scientific">Leucobacter chromiireducens subsp. solipictus</name>
    <dbReference type="NCBI Taxonomy" id="398235"/>
    <lineage>
        <taxon>Bacteria</taxon>
        <taxon>Bacillati</taxon>
        <taxon>Actinomycetota</taxon>
        <taxon>Actinomycetes</taxon>
        <taxon>Micrococcales</taxon>
        <taxon>Microbacteriaceae</taxon>
        <taxon>Leucobacter</taxon>
    </lineage>
</organism>
<keyword evidence="2" id="KW-0812">Transmembrane</keyword>
<feature type="transmembrane region" description="Helical" evidence="2">
    <location>
        <begin position="53"/>
        <end position="74"/>
    </location>
</feature>
<feature type="transmembrane region" description="Helical" evidence="2">
    <location>
        <begin position="270"/>
        <end position="293"/>
    </location>
</feature>
<dbReference type="RefSeq" id="WP_202343125.1">
    <property type="nucleotide sequence ID" value="NZ_BAAAPI010000016.1"/>
</dbReference>
<proteinExistence type="predicted"/>
<dbReference type="EMBL" id="QYAC01000001">
    <property type="protein sequence ID" value="MBL3677861.1"/>
    <property type="molecule type" value="Genomic_DNA"/>
</dbReference>
<sequence>MTSTLLIDASSAPTPVPSAARPRVATPSAPAQTFGGVLRSERIKFTSLLSTRITLLITVLMGLGVSTLVVLMQSNGQLLVGGTDALFGSGSAALQSYLLFASTLSAPFLALVFGVLGVFAISNEYSSGMILSTLTAVPRRGRVFAAKALVLALAAGLTAAVLVLGGLGIALLALPEAASVLVTVPVVSGVLGTVAYLVLISLFAFGVAAILRSTAGGIAVVAGITFVLQIVFQVISMTGWKWVGVAAAYLPTPLGGTLSMGLTDMPANPGYWTALLAMGIWAAVALIPAAILFQRRDAR</sequence>
<feature type="compositionally biased region" description="Low complexity" evidence="1">
    <location>
        <begin position="9"/>
        <end position="27"/>
    </location>
</feature>
<accession>A0ABS1SBE6</accession>
<evidence type="ECO:0000256" key="2">
    <source>
        <dbReference type="SAM" id="Phobius"/>
    </source>
</evidence>
<feature type="transmembrane region" description="Helical" evidence="2">
    <location>
        <begin position="218"/>
        <end position="250"/>
    </location>
</feature>